<dbReference type="Gene3D" id="3.30.1490.20">
    <property type="entry name" value="ATP-grasp fold, A domain"/>
    <property type="match status" value="1"/>
</dbReference>
<dbReference type="SUPFAM" id="SSF56059">
    <property type="entry name" value="Glutathione synthetase ATP-binding domain-like"/>
    <property type="match status" value="1"/>
</dbReference>
<keyword evidence="6 13" id="KW-0067">ATP-binding</keyword>
<dbReference type="PANTHER" id="PTHR23132">
    <property type="entry name" value="D-ALANINE--D-ALANINE LIGASE"/>
    <property type="match status" value="1"/>
</dbReference>
<dbReference type="GO" id="GO:0071555">
    <property type="term" value="P:cell wall organization"/>
    <property type="evidence" value="ECO:0007669"/>
    <property type="project" value="UniProtKB-KW"/>
</dbReference>
<evidence type="ECO:0000256" key="9">
    <source>
        <dbReference type="ARBA" id="ARBA00023316"/>
    </source>
</evidence>
<dbReference type="InterPro" id="IPR011761">
    <property type="entry name" value="ATP-grasp"/>
</dbReference>
<keyword evidence="9 10" id="KW-0961">Cell wall biogenesis/degradation</keyword>
<feature type="binding site" evidence="12">
    <location>
        <position position="271"/>
    </location>
    <ligand>
        <name>Mg(2+)</name>
        <dbReference type="ChEBI" id="CHEBI:18420"/>
        <label>1</label>
    </ligand>
</feature>
<dbReference type="PANTHER" id="PTHR23132:SF23">
    <property type="entry name" value="D-ALANINE--D-ALANINE LIGASE B"/>
    <property type="match status" value="1"/>
</dbReference>
<dbReference type="GO" id="GO:0005737">
    <property type="term" value="C:cytoplasm"/>
    <property type="evidence" value="ECO:0007669"/>
    <property type="project" value="UniProtKB-SubCell"/>
</dbReference>
<keyword evidence="4 10" id="KW-0436">Ligase</keyword>
<dbReference type="InterPro" id="IPR016185">
    <property type="entry name" value="PreATP-grasp_dom_sf"/>
</dbReference>
<keyword evidence="8 10" id="KW-0573">Peptidoglycan synthesis</keyword>
<dbReference type="GO" id="GO:0005524">
    <property type="term" value="F:ATP binding"/>
    <property type="evidence" value="ECO:0007669"/>
    <property type="project" value="UniProtKB-UniRule"/>
</dbReference>
<evidence type="ECO:0000256" key="13">
    <source>
        <dbReference type="PROSITE-ProRule" id="PRU00409"/>
    </source>
</evidence>
<dbReference type="GO" id="GO:0008360">
    <property type="term" value="P:regulation of cell shape"/>
    <property type="evidence" value="ECO:0007669"/>
    <property type="project" value="UniProtKB-KW"/>
</dbReference>
<feature type="active site" evidence="11">
    <location>
        <position position="157"/>
    </location>
</feature>
<dbReference type="NCBIfam" id="TIGR01205">
    <property type="entry name" value="D_ala_D_alaTIGR"/>
    <property type="match status" value="1"/>
</dbReference>
<dbReference type="SUPFAM" id="SSF52440">
    <property type="entry name" value="PreATP-grasp domain"/>
    <property type="match status" value="1"/>
</dbReference>
<evidence type="ECO:0000256" key="12">
    <source>
        <dbReference type="PIRSR" id="PIRSR039102-3"/>
    </source>
</evidence>
<dbReference type="HAMAP" id="MF_00047">
    <property type="entry name" value="Dala_Dala_lig"/>
    <property type="match status" value="1"/>
</dbReference>
<comment type="similarity">
    <text evidence="2 10">Belongs to the D-alanine--D-alanine ligase family.</text>
</comment>
<name>A0A1G2P350_9BACT</name>
<comment type="subcellular location">
    <subcellularLocation>
        <location evidence="1 10">Cytoplasm</location>
    </subcellularLocation>
</comment>
<evidence type="ECO:0000256" key="2">
    <source>
        <dbReference type="ARBA" id="ARBA00010871"/>
    </source>
</evidence>
<comment type="function">
    <text evidence="10">Cell wall formation.</text>
</comment>
<evidence type="ECO:0000256" key="10">
    <source>
        <dbReference type="HAMAP-Rule" id="MF_00047"/>
    </source>
</evidence>
<sequence>MSKIHVGVLRGGPSSEYEVSLKTGGSILNNLSPDKYHPHDILITKDGLWHMMGVAMEPSNILRQIDVAVNAMHGEYGEDGKVQQLLEAHGTPFTGSKSFPSAMAMNKGISKKFFLKHGLKTPIHVFVHKKDDIEERAIQIFKTFPQPSIVKPATGGSSVGVRVARTLRELKEALYEALGYSSMALVEEFINGREATCGVIDNFRGKKHYPLLPVEIIKPAKSDFFDFDAKYSGQSDEVCPGNFTQEESEQLQRLAMIAHECLGLRHYSRSDFLLTPRRGIYILEVNTLPGLTEESLFPKSLYAVGSSLSNFLDHLISLALEKPGN</sequence>
<evidence type="ECO:0000256" key="11">
    <source>
        <dbReference type="PIRSR" id="PIRSR039102-1"/>
    </source>
</evidence>
<dbReference type="GO" id="GO:0008716">
    <property type="term" value="F:D-alanine-D-alanine ligase activity"/>
    <property type="evidence" value="ECO:0007669"/>
    <property type="project" value="UniProtKB-UniRule"/>
</dbReference>
<proteinExistence type="inferred from homology"/>
<dbReference type="Pfam" id="PF07478">
    <property type="entry name" value="Dala_Dala_lig_C"/>
    <property type="match status" value="1"/>
</dbReference>
<gene>
    <name evidence="10" type="primary">ddl</name>
    <name evidence="15" type="ORF">A3G52_02185</name>
</gene>
<accession>A0A1G2P350</accession>
<dbReference type="PROSITE" id="PS00844">
    <property type="entry name" value="DALA_DALA_LIGASE_2"/>
    <property type="match status" value="1"/>
</dbReference>
<organism evidence="15 16">
    <name type="scientific">Candidatus Taylorbacteria bacterium RIFCSPLOWO2_12_FULL_43_20</name>
    <dbReference type="NCBI Taxonomy" id="1802332"/>
    <lineage>
        <taxon>Bacteria</taxon>
        <taxon>Candidatus Tayloriibacteriota</taxon>
    </lineage>
</organism>
<dbReference type="Gene3D" id="3.30.470.20">
    <property type="entry name" value="ATP-grasp fold, B domain"/>
    <property type="match status" value="1"/>
</dbReference>
<keyword evidence="12" id="KW-0479">Metal-binding</keyword>
<evidence type="ECO:0000256" key="3">
    <source>
        <dbReference type="ARBA" id="ARBA00022490"/>
    </source>
</evidence>
<reference evidence="15 16" key="1">
    <citation type="journal article" date="2016" name="Nat. Commun.">
        <title>Thousands of microbial genomes shed light on interconnected biogeochemical processes in an aquifer system.</title>
        <authorList>
            <person name="Anantharaman K."/>
            <person name="Brown C.T."/>
            <person name="Hug L.A."/>
            <person name="Sharon I."/>
            <person name="Castelle C.J."/>
            <person name="Probst A.J."/>
            <person name="Thomas B.C."/>
            <person name="Singh A."/>
            <person name="Wilkins M.J."/>
            <person name="Karaoz U."/>
            <person name="Brodie E.L."/>
            <person name="Williams K.H."/>
            <person name="Hubbard S.S."/>
            <person name="Banfield J.F."/>
        </authorList>
    </citation>
    <scope>NUCLEOTIDE SEQUENCE [LARGE SCALE GENOMIC DNA]</scope>
</reference>
<dbReference type="Pfam" id="PF01820">
    <property type="entry name" value="Dala_Dala_lig_N"/>
    <property type="match status" value="2"/>
</dbReference>
<evidence type="ECO:0000256" key="5">
    <source>
        <dbReference type="ARBA" id="ARBA00022741"/>
    </source>
</evidence>
<dbReference type="InterPro" id="IPR005905">
    <property type="entry name" value="D_ala_D_ala"/>
</dbReference>
<keyword evidence="12" id="KW-0464">Manganese</keyword>
<evidence type="ECO:0000259" key="14">
    <source>
        <dbReference type="PROSITE" id="PS50975"/>
    </source>
</evidence>
<dbReference type="GO" id="GO:0009252">
    <property type="term" value="P:peptidoglycan biosynthetic process"/>
    <property type="evidence" value="ECO:0007669"/>
    <property type="project" value="UniProtKB-UniRule"/>
</dbReference>
<keyword evidence="3 10" id="KW-0963">Cytoplasm</keyword>
<dbReference type="InterPro" id="IPR000291">
    <property type="entry name" value="D-Ala_lig_Van_CS"/>
</dbReference>
<evidence type="ECO:0000256" key="8">
    <source>
        <dbReference type="ARBA" id="ARBA00022984"/>
    </source>
</evidence>
<feature type="binding site" evidence="12">
    <location>
        <position position="284"/>
    </location>
    <ligand>
        <name>Mg(2+)</name>
        <dbReference type="ChEBI" id="CHEBI:18420"/>
        <label>2</label>
    </ligand>
</feature>
<comment type="cofactor">
    <cofactor evidence="12">
        <name>Mg(2+)</name>
        <dbReference type="ChEBI" id="CHEBI:18420"/>
    </cofactor>
    <cofactor evidence="12">
        <name>Mn(2+)</name>
        <dbReference type="ChEBI" id="CHEBI:29035"/>
    </cofactor>
    <text evidence="12">Binds 2 magnesium or manganese ions per subunit.</text>
</comment>
<dbReference type="EMBL" id="MHSK01000007">
    <property type="protein sequence ID" value="OHA42703.1"/>
    <property type="molecule type" value="Genomic_DNA"/>
</dbReference>
<evidence type="ECO:0000256" key="4">
    <source>
        <dbReference type="ARBA" id="ARBA00022598"/>
    </source>
</evidence>
<dbReference type="Proteomes" id="UP000177269">
    <property type="component" value="Unassembled WGS sequence"/>
</dbReference>
<comment type="pathway">
    <text evidence="10">Cell wall biogenesis; peptidoglycan biosynthesis.</text>
</comment>
<feature type="binding site" evidence="12">
    <location>
        <position position="286"/>
    </location>
    <ligand>
        <name>Mg(2+)</name>
        <dbReference type="ChEBI" id="CHEBI:18420"/>
        <label>2</label>
    </ligand>
</feature>
<dbReference type="AlphaFoldDB" id="A0A1G2P350"/>
<keyword evidence="12" id="KW-0460">Magnesium</keyword>
<dbReference type="PIRSF" id="PIRSF039102">
    <property type="entry name" value="Ddl/VanB"/>
    <property type="match status" value="1"/>
</dbReference>
<comment type="caution">
    <text evidence="15">The sequence shown here is derived from an EMBL/GenBank/DDBJ whole genome shotgun (WGS) entry which is preliminary data.</text>
</comment>
<dbReference type="InterPro" id="IPR011127">
    <property type="entry name" value="Dala_Dala_lig_N"/>
</dbReference>
<dbReference type="PROSITE" id="PS50975">
    <property type="entry name" value="ATP_GRASP"/>
    <property type="match status" value="1"/>
</dbReference>
<feature type="active site" evidence="11">
    <location>
        <position position="16"/>
    </location>
</feature>
<dbReference type="UniPathway" id="UPA00219"/>
<keyword evidence="5 13" id="KW-0547">Nucleotide-binding</keyword>
<protein>
    <recommendedName>
        <fullName evidence="10">D-alanine--D-alanine ligase</fullName>
        <ecNumber evidence="10">6.3.2.4</ecNumber>
    </recommendedName>
    <alternativeName>
        <fullName evidence="10">D-Ala-D-Ala ligase</fullName>
    </alternativeName>
    <alternativeName>
        <fullName evidence="10">D-alanylalanine synthetase</fullName>
    </alternativeName>
</protein>
<evidence type="ECO:0000313" key="16">
    <source>
        <dbReference type="Proteomes" id="UP000177269"/>
    </source>
</evidence>
<dbReference type="InterPro" id="IPR011095">
    <property type="entry name" value="Dala_Dala_lig_C"/>
</dbReference>
<dbReference type="GO" id="GO:0046872">
    <property type="term" value="F:metal ion binding"/>
    <property type="evidence" value="ECO:0007669"/>
    <property type="project" value="UniProtKB-KW"/>
</dbReference>
<keyword evidence="7 10" id="KW-0133">Cell shape</keyword>
<feature type="domain" description="ATP-grasp" evidence="14">
    <location>
        <begin position="111"/>
        <end position="317"/>
    </location>
</feature>
<feature type="binding site" evidence="12">
    <location>
        <position position="284"/>
    </location>
    <ligand>
        <name>Mg(2+)</name>
        <dbReference type="ChEBI" id="CHEBI:18420"/>
        <label>1</label>
    </ligand>
</feature>
<evidence type="ECO:0000256" key="7">
    <source>
        <dbReference type="ARBA" id="ARBA00022960"/>
    </source>
</evidence>
<dbReference type="EC" id="6.3.2.4" evidence="10"/>
<evidence type="ECO:0000256" key="1">
    <source>
        <dbReference type="ARBA" id="ARBA00004496"/>
    </source>
</evidence>
<evidence type="ECO:0000256" key="6">
    <source>
        <dbReference type="ARBA" id="ARBA00022840"/>
    </source>
</evidence>
<comment type="catalytic activity">
    <reaction evidence="10">
        <text>2 D-alanine + ATP = D-alanyl-D-alanine + ADP + phosphate + H(+)</text>
        <dbReference type="Rhea" id="RHEA:11224"/>
        <dbReference type="ChEBI" id="CHEBI:15378"/>
        <dbReference type="ChEBI" id="CHEBI:30616"/>
        <dbReference type="ChEBI" id="CHEBI:43474"/>
        <dbReference type="ChEBI" id="CHEBI:57416"/>
        <dbReference type="ChEBI" id="CHEBI:57822"/>
        <dbReference type="ChEBI" id="CHEBI:456216"/>
        <dbReference type="EC" id="6.3.2.4"/>
    </reaction>
</comment>
<dbReference type="InterPro" id="IPR013815">
    <property type="entry name" value="ATP_grasp_subdomain_1"/>
</dbReference>
<evidence type="ECO:0000313" key="15">
    <source>
        <dbReference type="EMBL" id="OHA42703.1"/>
    </source>
</evidence>
<feature type="active site" evidence="11">
    <location>
        <position position="295"/>
    </location>
</feature>
<dbReference type="NCBIfam" id="NF002378">
    <property type="entry name" value="PRK01372.1"/>
    <property type="match status" value="1"/>
</dbReference>
<dbReference type="Gene3D" id="3.40.50.20">
    <property type="match status" value="1"/>
</dbReference>